<accession>A0A1Z4BM14</accession>
<organism evidence="3 4">
    <name type="scientific">Capnocytophaga endodontalis</name>
    <dbReference type="NCBI Taxonomy" id="2708117"/>
    <lineage>
        <taxon>Bacteria</taxon>
        <taxon>Pseudomonadati</taxon>
        <taxon>Bacteroidota</taxon>
        <taxon>Flavobacteriia</taxon>
        <taxon>Flavobacteriales</taxon>
        <taxon>Flavobacteriaceae</taxon>
        <taxon>Capnocytophaga</taxon>
    </lineage>
</organism>
<keyword evidence="4" id="KW-1185">Reference proteome</keyword>
<reference evidence="4" key="1">
    <citation type="submission" date="2017-06" db="EMBL/GenBank/DDBJ databases">
        <title>Complete genome sequence of Capnocytophaga sp. KCOM 1579 (=ChDC OS43) isolated from a human refractory periapical abscess lesion.</title>
        <authorList>
            <person name="Kook J.-K."/>
            <person name="Park S.-N."/>
            <person name="Lim Y.K."/>
            <person name="Roh H."/>
        </authorList>
    </citation>
    <scope>NUCLEOTIDE SEQUENCE [LARGE SCALE GENOMIC DNA]</scope>
    <source>
        <strain evidence="4">ChDC OS43</strain>
    </source>
</reference>
<dbReference type="RefSeq" id="WP_088593459.1">
    <property type="nucleotide sequence ID" value="NZ_CP022022.1"/>
</dbReference>
<dbReference type="SUPFAM" id="SSF51735">
    <property type="entry name" value="NAD(P)-binding Rossmann-fold domains"/>
    <property type="match status" value="1"/>
</dbReference>
<protein>
    <submittedName>
        <fullName evidence="3">Epimerase</fullName>
    </submittedName>
</protein>
<dbReference type="PANTHER" id="PTHR43000">
    <property type="entry name" value="DTDP-D-GLUCOSE 4,6-DEHYDRATASE-RELATED"/>
    <property type="match status" value="1"/>
</dbReference>
<evidence type="ECO:0000313" key="3">
    <source>
        <dbReference type="EMBL" id="ASF42295.1"/>
    </source>
</evidence>
<dbReference type="EMBL" id="CP022022">
    <property type="protein sequence ID" value="ASF42295.1"/>
    <property type="molecule type" value="Genomic_DNA"/>
</dbReference>
<dbReference type="InterPro" id="IPR036291">
    <property type="entry name" value="NAD(P)-bd_dom_sf"/>
</dbReference>
<evidence type="ECO:0000256" key="1">
    <source>
        <dbReference type="ARBA" id="ARBA00007637"/>
    </source>
</evidence>
<gene>
    <name evidence="3" type="ORF">CBG49_03900</name>
</gene>
<dbReference type="KEGG" id="capn:CBG49_03900"/>
<dbReference type="InterPro" id="IPR001509">
    <property type="entry name" value="Epimerase_deHydtase"/>
</dbReference>
<feature type="domain" description="NAD-dependent epimerase/dehydratase" evidence="2">
    <location>
        <begin position="3"/>
        <end position="213"/>
    </location>
</feature>
<proteinExistence type="inferred from homology"/>
<sequence>MTILLTGATGFLGSHLLKAFVNKGYEVVVLKRSTSNMWRLKGFENTFKSYDIDQVPLQKAFEEQYIDTIIHTACVYGRKGESIQQILKTNLMFGIELLSTAIDFSTKHFLNTSTLLGKQINAYALSKKQFEEWLQLASDKIQVVNLKLELMFGEQDGNDKFTSWILNELQQEKNIIPLTAGTQKRDFIYIDDVVSAYLTCLEQAPQLKDFNDIEVGTGVLTPVKTFVILVKEVLEKLKGKPIKTQLNFGALPYREGEIMEPQVDNSRLCSLGWQPKRSLEENIEQFVKNEIQ</sequence>
<dbReference type="Gene3D" id="3.40.50.720">
    <property type="entry name" value="NAD(P)-binding Rossmann-like Domain"/>
    <property type="match status" value="1"/>
</dbReference>
<dbReference type="Proteomes" id="UP000197007">
    <property type="component" value="Chromosome"/>
</dbReference>
<evidence type="ECO:0000313" key="4">
    <source>
        <dbReference type="Proteomes" id="UP000197007"/>
    </source>
</evidence>
<dbReference type="Pfam" id="PF01370">
    <property type="entry name" value="Epimerase"/>
    <property type="match status" value="1"/>
</dbReference>
<comment type="similarity">
    <text evidence="1">Belongs to the NAD(P)-dependent epimerase/dehydratase family.</text>
</comment>
<evidence type="ECO:0000259" key="2">
    <source>
        <dbReference type="Pfam" id="PF01370"/>
    </source>
</evidence>
<name>A0A1Z4BM14_9FLAO</name>
<dbReference type="AlphaFoldDB" id="A0A1Z4BM14"/>